<feature type="region of interest" description="Disordered" evidence="1">
    <location>
        <begin position="682"/>
        <end position="748"/>
    </location>
</feature>
<evidence type="ECO:0000313" key="2">
    <source>
        <dbReference type="EMBL" id="ORZ36623.1"/>
    </source>
</evidence>
<accession>A0A1Y2HSC8</accession>
<dbReference type="InterPro" id="IPR036770">
    <property type="entry name" value="Ankyrin_rpt-contain_sf"/>
</dbReference>
<dbReference type="InterPro" id="IPR052050">
    <property type="entry name" value="SecEffector_AnkRepeat"/>
</dbReference>
<protein>
    <submittedName>
        <fullName evidence="2">Uncharacterized protein</fullName>
    </submittedName>
</protein>
<keyword evidence="3" id="KW-1185">Reference proteome</keyword>
<dbReference type="PANTHER" id="PTHR46586">
    <property type="entry name" value="ANKYRIN REPEAT-CONTAINING PROTEIN"/>
    <property type="match status" value="1"/>
</dbReference>
<name>A0A1Y2HSC8_9FUNG</name>
<feature type="compositionally biased region" description="Acidic residues" evidence="1">
    <location>
        <begin position="721"/>
        <end position="738"/>
    </location>
</feature>
<dbReference type="AlphaFoldDB" id="A0A1Y2HSC8"/>
<feature type="compositionally biased region" description="Acidic residues" evidence="1">
    <location>
        <begin position="695"/>
        <end position="711"/>
    </location>
</feature>
<comment type="caution">
    <text evidence="2">The sequence shown here is derived from an EMBL/GenBank/DDBJ whole genome shotgun (WGS) entry which is preliminary data.</text>
</comment>
<reference evidence="2 3" key="1">
    <citation type="submission" date="2016-07" db="EMBL/GenBank/DDBJ databases">
        <title>Pervasive Adenine N6-methylation of Active Genes in Fungi.</title>
        <authorList>
            <consortium name="DOE Joint Genome Institute"/>
            <person name="Mondo S.J."/>
            <person name="Dannebaum R.O."/>
            <person name="Kuo R.C."/>
            <person name="Labutti K."/>
            <person name="Haridas S."/>
            <person name="Kuo A."/>
            <person name="Salamov A."/>
            <person name="Ahrendt S.R."/>
            <person name="Lipzen A."/>
            <person name="Sullivan W."/>
            <person name="Andreopoulos W.B."/>
            <person name="Clum A."/>
            <person name="Lindquist E."/>
            <person name="Daum C."/>
            <person name="Ramamoorthy G.K."/>
            <person name="Gryganskyi A."/>
            <person name="Culley D."/>
            <person name="Magnuson J.K."/>
            <person name="James T.Y."/>
            <person name="O'Malley M.A."/>
            <person name="Stajich J.E."/>
            <person name="Spatafora J.W."/>
            <person name="Visel A."/>
            <person name="Grigoriev I.V."/>
        </authorList>
    </citation>
    <scope>NUCLEOTIDE SEQUENCE [LARGE SCALE GENOMIC DNA]</scope>
    <source>
        <strain evidence="2 3">PL171</strain>
    </source>
</reference>
<dbReference type="Gene3D" id="1.25.40.20">
    <property type="entry name" value="Ankyrin repeat-containing domain"/>
    <property type="match status" value="1"/>
</dbReference>
<gene>
    <name evidence="2" type="ORF">BCR44DRAFT_1068635</name>
</gene>
<dbReference type="EMBL" id="MCFL01000016">
    <property type="protein sequence ID" value="ORZ36623.1"/>
    <property type="molecule type" value="Genomic_DNA"/>
</dbReference>
<dbReference type="Proteomes" id="UP000193411">
    <property type="component" value="Unassembled WGS sequence"/>
</dbReference>
<evidence type="ECO:0000256" key="1">
    <source>
        <dbReference type="SAM" id="MobiDB-lite"/>
    </source>
</evidence>
<dbReference type="PANTHER" id="PTHR46586:SF3">
    <property type="entry name" value="ANKYRIN REPEAT-CONTAINING PROTEIN"/>
    <property type="match status" value="1"/>
</dbReference>
<proteinExistence type="predicted"/>
<evidence type="ECO:0000313" key="3">
    <source>
        <dbReference type="Proteomes" id="UP000193411"/>
    </source>
</evidence>
<sequence length="800" mass="90381">MASASLLQQCAAPANPSTPPKNMLVPYLHALPRSCIPHVSLAVIMQCPWIDANVASLTNNLWLLELLGNKLARAPYNRPMQYDDTLLLDKVSGKGFVHVLDWWHKSDYVIGHDNPLKEASDGGHVHVLQWWLESSRLGDQFPDPDEHSFDLLEPTKKGDMQVLTWWLDNVLKEEMDLNDEIGEGTELDSSRFLYHSFAEAMWVALQAGRMELVDWWIDICMHYSGISDKVMSVFFASGKRELVAKYCKEYVECGGNLAESFPFVAFSGDVEYIEHCRQMLGTYSGGGGIKDMGAVPARTSLYASCAGHEHVLRHLKSKGWARPSALWELTHETGVFGFMSSIWTFLPMTIYGDSVRVTMSASLSPLEVVAQQGHLGVLQWWGLHFRSDLEFALMNKELLKRVVGMALANNHLALLDWLLIFTRQTALEFSCKAASVAAYRGYLSAVQWYLNKGPCDMILDFEGDVEEIIHQAMVGGRFEIVEWLMDNRQEKFTEDAFHTIYEVLLNEPRAHAVEWCWKNARRLPKQYGNVVKFELYDSEPGQDLDYSGPTAQDLWLLLGFIDAKAVSTRGKLVKFVTAVLDEEVDFFADPEDGLDDEDKDEVIKLLDMWKGYPLFLERLLAKRKRVLTFPLDLDLACEADAGVAVLDWMYARNKAEGTAMWSGDGYQALCSTESKYSMQWWEQKQLPQEPREGSEFDEDDYYDDDYYDDDGGSASGGSGDYSDEDEDDDDSSWEDESDRGDSACPCGDCGLQTAANRGTKLTAADVEDKLVADLVWAEELWNRIRAMDLDNRYGSSSESD</sequence>
<organism evidence="2 3">
    <name type="scientific">Catenaria anguillulae PL171</name>
    <dbReference type="NCBI Taxonomy" id="765915"/>
    <lineage>
        <taxon>Eukaryota</taxon>
        <taxon>Fungi</taxon>
        <taxon>Fungi incertae sedis</taxon>
        <taxon>Blastocladiomycota</taxon>
        <taxon>Blastocladiomycetes</taxon>
        <taxon>Blastocladiales</taxon>
        <taxon>Catenariaceae</taxon>
        <taxon>Catenaria</taxon>
    </lineage>
</organism>